<evidence type="ECO:0000313" key="1">
    <source>
        <dbReference type="EMBL" id="VDO94561.1"/>
    </source>
</evidence>
<dbReference type="WBParaSite" id="SBAD_0000157501-mRNA-1">
    <property type="protein sequence ID" value="SBAD_0000157501-mRNA-1"/>
    <property type="gene ID" value="SBAD_0000157501"/>
</dbReference>
<reference evidence="3" key="1">
    <citation type="submission" date="2016-06" db="UniProtKB">
        <authorList>
            <consortium name="WormBaseParasite"/>
        </authorList>
    </citation>
    <scope>IDENTIFICATION</scope>
</reference>
<name>A0A183ID10_9BILA</name>
<keyword evidence="2" id="KW-1185">Reference proteome</keyword>
<dbReference type="EMBL" id="UZAM01006848">
    <property type="protein sequence ID" value="VDO94561.1"/>
    <property type="molecule type" value="Genomic_DNA"/>
</dbReference>
<sequence>MGDKGTGQRAFASRLARVHASDVRRIAASAYGVSRSEIPTSSGIAITPMVSSFPYSW</sequence>
<gene>
    <name evidence="1" type="ORF">SBAD_LOCUS1504</name>
</gene>
<organism evidence="3">
    <name type="scientific">Soboliphyme baturini</name>
    <dbReference type="NCBI Taxonomy" id="241478"/>
    <lineage>
        <taxon>Eukaryota</taxon>
        <taxon>Metazoa</taxon>
        <taxon>Ecdysozoa</taxon>
        <taxon>Nematoda</taxon>
        <taxon>Enoplea</taxon>
        <taxon>Dorylaimia</taxon>
        <taxon>Dioctophymatida</taxon>
        <taxon>Dioctophymatoidea</taxon>
        <taxon>Soboliphymatidae</taxon>
        <taxon>Soboliphyme</taxon>
    </lineage>
</organism>
<evidence type="ECO:0000313" key="2">
    <source>
        <dbReference type="Proteomes" id="UP000270296"/>
    </source>
</evidence>
<dbReference type="Proteomes" id="UP000270296">
    <property type="component" value="Unassembled WGS sequence"/>
</dbReference>
<protein>
    <submittedName>
        <fullName evidence="3">HTH psq-type domain-containing protein</fullName>
    </submittedName>
</protein>
<proteinExistence type="predicted"/>
<evidence type="ECO:0000313" key="3">
    <source>
        <dbReference type="WBParaSite" id="SBAD_0000157501-mRNA-1"/>
    </source>
</evidence>
<dbReference type="AlphaFoldDB" id="A0A183ID10"/>
<accession>A0A183ID10</accession>
<reference evidence="1 2" key="2">
    <citation type="submission" date="2018-11" db="EMBL/GenBank/DDBJ databases">
        <authorList>
            <consortium name="Pathogen Informatics"/>
        </authorList>
    </citation>
    <scope>NUCLEOTIDE SEQUENCE [LARGE SCALE GENOMIC DNA]</scope>
</reference>